<dbReference type="KEGG" id="cvn:111101241"/>
<dbReference type="AlphaFoldDB" id="A0A8B8AD22"/>
<gene>
    <name evidence="5" type="primary">LOC111101241</name>
</gene>
<evidence type="ECO:0000256" key="1">
    <source>
        <dbReference type="SAM" id="MobiDB-lite"/>
    </source>
</evidence>
<feature type="region of interest" description="Disordered" evidence="1">
    <location>
        <begin position="411"/>
        <end position="436"/>
    </location>
</feature>
<feature type="chain" id="PRO_5034319042" evidence="3">
    <location>
        <begin position="38"/>
        <end position="436"/>
    </location>
</feature>
<name>A0A8B8AD22_CRAVI</name>
<sequence length="436" mass="46405">MEGGGCTLFTGDYRKSGIFRDLFVLVLIMLCVDHGKSQSQCARVSSSYSLPVASLCYKTSVSARRVVLDGSLTYNSITSSCGCTLTSTQSTNVSFNPLGSTQPSPTGCGSSIVIQNGGNAITINCYIAGTVQMLSSQTVTLNFEKPEYGYDSSYCMLIYPAADDTNALLTLNCDGDLNFPTTVTTSAPTTTSSSSTTTSTTTTTTPTTTPRLTTTTTRQPVTTTTIRTTTQQPTTAASTTKQPTTTSRATTTEIPTTSKASTPSTAAPTQTPSTKSTSAPTTSTKASPLADASSEWSYVIPIIGAGLVIVCAVVLAVWYNHRKTNRYLSDNRNNLYSFDNKQNSPYSRTNDDGPGMTSNLSATKEINAIIVDDVRDDVSVSTNVSEGTFIRHSVRQPIGNDAPMYASVNKSVKINNPPPDAMTTEEKQTTETNMIY</sequence>
<dbReference type="Proteomes" id="UP000694844">
    <property type="component" value="Chromosome 6"/>
</dbReference>
<proteinExistence type="predicted"/>
<evidence type="ECO:0000313" key="4">
    <source>
        <dbReference type="Proteomes" id="UP000694844"/>
    </source>
</evidence>
<keyword evidence="2" id="KW-0472">Membrane</keyword>
<feature type="signal peptide" evidence="3">
    <location>
        <begin position="1"/>
        <end position="37"/>
    </location>
</feature>
<dbReference type="RefSeq" id="XP_022289377.1">
    <property type="nucleotide sequence ID" value="XM_022433669.1"/>
</dbReference>
<keyword evidence="2" id="KW-0812">Transmembrane</keyword>
<dbReference type="OrthoDB" id="6159132at2759"/>
<dbReference type="GeneID" id="111101241"/>
<organism evidence="4 5">
    <name type="scientific">Crassostrea virginica</name>
    <name type="common">Eastern oyster</name>
    <dbReference type="NCBI Taxonomy" id="6565"/>
    <lineage>
        <taxon>Eukaryota</taxon>
        <taxon>Metazoa</taxon>
        <taxon>Spiralia</taxon>
        <taxon>Lophotrochozoa</taxon>
        <taxon>Mollusca</taxon>
        <taxon>Bivalvia</taxon>
        <taxon>Autobranchia</taxon>
        <taxon>Pteriomorphia</taxon>
        <taxon>Ostreida</taxon>
        <taxon>Ostreoidea</taxon>
        <taxon>Ostreidae</taxon>
        <taxon>Crassostrea</taxon>
    </lineage>
</organism>
<keyword evidence="3" id="KW-0732">Signal</keyword>
<feature type="compositionally biased region" description="Low complexity" evidence="1">
    <location>
        <begin position="183"/>
        <end position="288"/>
    </location>
</feature>
<evidence type="ECO:0000256" key="2">
    <source>
        <dbReference type="SAM" id="Phobius"/>
    </source>
</evidence>
<feature type="transmembrane region" description="Helical" evidence="2">
    <location>
        <begin position="296"/>
        <end position="319"/>
    </location>
</feature>
<evidence type="ECO:0000313" key="5">
    <source>
        <dbReference type="RefSeq" id="XP_022289377.1"/>
    </source>
</evidence>
<protein>
    <submittedName>
        <fullName evidence="5">Endochitinase A-like isoform X1</fullName>
    </submittedName>
</protein>
<reference evidence="5" key="1">
    <citation type="submission" date="2025-08" db="UniProtKB">
        <authorList>
            <consortium name="RefSeq"/>
        </authorList>
    </citation>
    <scope>IDENTIFICATION</scope>
    <source>
        <tissue evidence="5">Whole sample</tissue>
    </source>
</reference>
<accession>A0A8B8AD22</accession>
<evidence type="ECO:0000256" key="3">
    <source>
        <dbReference type="SAM" id="SignalP"/>
    </source>
</evidence>
<keyword evidence="4" id="KW-1185">Reference proteome</keyword>
<feature type="region of interest" description="Disordered" evidence="1">
    <location>
        <begin position="183"/>
        <end position="290"/>
    </location>
</feature>
<keyword evidence="2" id="KW-1133">Transmembrane helix</keyword>